<evidence type="ECO:0000256" key="4">
    <source>
        <dbReference type="ARBA" id="ARBA00022483"/>
    </source>
</evidence>
<feature type="domain" description="Exocyst complex subunit EXOC6/Sec15 C-terminal" evidence="7">
    <location>
        <begin position="390"/>
        <end position="740"/>
    </location>
</feature>
<evidence type="ECO:0000256" key="6">
    <source>
        <dbReference type="PIRNR" id="PIRNR025007"/>
    </source>
</evidence>
<evidence type="ECO:0000259" key="7">
    <source>
        <dbReference type="Pfam" id="PF04091"/>
    </source>
</evidence>
<dbReference type="Pfam" id="PF04091">
    <property type="entry name" value="Sec15_C"/>
    <property type="match status" value="1"/>
</dbReference>
<keyword evidence="4 6" id="KW-0268">Exocytosis</keyword>
<dbReference type="PANTHER" id="PTHR12702">
    <property type="entry name" value="SEC15"/>
    <property type="match status" value="1"/>
</dbReference>
<dbReference type="GO" id="GO:0090522">
    <property type="term" value="P:vesicle tethering involved in exocytosis"/>
    <property type="evidence" value="ECO:0007669"/>
    <property type="project" value="UniProtKB-UniRule"/>
</dbReference>
<name>A0A0K2UB47_LEPSM</name>
<keyword evidence="5" id="KW-0175">Coiled coil</keyword>
<dbReference type="InterPro" id="IPR042044">
    <property type="entry name" value="EXOC6PINT-1/Sec15/Tip20_C_dom2"/>
</dbReference>
<dbReference type="AlphaFoldDB" id="A0A0K2UB47"/>
<evidence type="ECO:0000256" key="5">
    <source>
        <dbReference type="ARBA" id="ARBA00023054"/>
    </source>
</evidence>
<proteinExistence type="inferred from homology"/>
<reference evidence="9" key="1">
    <citation type="submission" date="2014-05" db="EMBL/GenBank/DDBJ databases">
        <authorList>
            <person name="Chronopoulou M."/>
        </authorList>
    </citation>
    <scope>NUCLEOTIDE SEQUENCE</scope>
    <source>
        <tissue evidence="9">Whole organism</tissue>
    </source>
</reference>
<dbReference type="GO" id="GO:0006886">
    <property type="term" value="P:intracellular protein transport"/>
    <property type="evidence" value="ECO:0007669"/>
    <property type="project" value="InterPro"/>
</dbReference>
<feature type="domain" description="Exocyst complex component EXOC6/Sec15 N-terminal" evidence="8">
    <location>
        <begin position="54"/>
        <end position="222"/>
    </location>
</feature>
<sequence length="819" mass="94104">MEKSGMSLEGLKVPGSSSSEHELYLQEIEAVDDYWGPTFRAIYETDQHEAFIQKLEERIRDHDSDIQKMCNFHYQGFIFSVRDLFQVRSDVEQLNEDVVAVDKDLRGSSEKVIEKAESLMFARRVEKNIVLTIESLSSCLPVLQTFSKLSKQMAEKRFHPALKTLEQLEHTFLPRIANYRFSKQMRASIPKLRESIKSASITELKDFLENVRKLSPKIGDIALRQTAHKLNINPVQVLGPYTGQAFLDDEDITAEDLVDFGPLYRCLHINTVLNERDTFEKYYRRQRTQQANLTLQPPINMHESLEGYRSYFHGIVGFFVCEDHVLNTGNGLVSKAYLDEVWSSASVKIMSTFQAHAAYLTEAEFMLKIKNIMLLFASSLVAFGYSVDKLFMLLQELFDHYTEILMKKCVVIFREIFDSDNYHPIEVSCHEEYDEIVSAFQFESETLEEEPFPKSFPFSAMVPKVYNEVKHFIDSCVKFTQDLNLNPSEIDESLRKSTNILLTRTLSGCLSSLVRKNNINLLQLIQININTYHLESTNVHLERYISEITRISMEATHIARLQGRSMFKDIRAEAEDQINLKLISKMDEFIELANYDWLLSEAHGVSSPWLMDLIAFLKSVFQSFTNLPEKLAQMSCMSACQHLAKSIMEMILDESVKSISLGILDQIDLDVVQCEMFASSEPVRGLEEDVLVMCFSDLRQLLNLFVSWDWTTYLADYGTGNDRAKYLRVKPKHALIIFDKLKEGEKKSSFSISMNKKDRDKKKLMDTIYKQLKALSGEEKGLGGGILSGGGDLLVEKIKEECDVIKNWASFKKSVIIHH</sequence>
<protein>
    <recommendedName>
        <fullName evidence="6">Exocyst complex component</fullName>
    </recommendedName>
</protein>
<dbReference type="GO" id="GO:0006893">
    <property type="term" value="P:Golgi to plasma membrane transport"/>
    <property type="evidence" value="ECO:0007669"/>
    <property type="project" value="TreeGrafter"/>
</dbReference>
<evidence type="ECO:0000256" key="2">
    <source>
        <dbReference type="ARBA" id="ARBA00007944"/>
    </source>
</evidence>
<comment type="function">
    <text evidence="1 6">Component of the exocyst complex involved in the docking of exocytic vesicles with fusion sites on the plasma membrane.</text>
</comment>
<dbReference type="Gene3D" id="1.20.58.670">
    <property type="entry name" value="Dsl1p vesicle tethering complex, Tip20p subunit, domain D"/>
    <property type="match status" value="1"/>
</dbReference>
<evidence type="ECO:0000313" key="9">
    <source>
        <dbReference type="EMBL" id="CDW34911.1"/>
    </source>
</evidence>
<dbReference type="InterPro" id="IPR046361">
    <property type="entry name" value="EXOC6/Sec15_C"/>
</dbReference>
<dbReference type="OrthoDB" id="10267033at2759"/>
<dbReference type="Pfam" id="PF20651">
    <property type="entry name" value="EXOC6_Sec15_N"/>
    <property type="match status" value="1"/>
</dbReference>
<evidence type="ECO:0000259" key="8">
    <source>
        <dbReference type="Pfam" id="PF20651"/>
    </source>
</evidence>
<accession>A0A0K2UB47</accession>
<evidence type="ECO:0000256" key="3">
    <source>
        <dbReference type="ARBA" id="ARBA00022448"/>
    </source>
</evidence>
<keyword evidence="3 6" id="KW-0813">Transport</keyword>
<evidence type="ECO:0000256" key="1">
    <source>
        <dbReference type="ARBA" id="ARBA00002660"/>
    </source>
</evidence>
<dbReference type="EMBL" id="HACA01017550">
    <property type="protein sequence ID" value="CDW34911.1"/>
    <property type="molecule type" value="Transcribed_RNA"/>
</dbReference>
<dbReference type="PANTHER" id="PTHR12702:SF0">
    <property type="entry name" value="EXOCYST COMPLEX COMPONENT 6"/>
    <property type="match status" value="1"/>
</dbReference>
<dbReference type="Gene3D" id="1.10.357.30">
    <property type="entry name" value="Exocyst complex subunit Sec15 C-terminal domain, N-terminal subdomain"/>
    <property type="match status" value="1"/>
</dbReference>
<dbReference type="PIRSF" id="PIRSF025007">
    <property type="entry name" value="Sec15"/>
    <property type="match status" value="1"/>
</dbReference>
<dbReference type="FunFam" id="1.20.58.670:FF:000002">
    <property type="entry name" value="Exocyst complex component"/>
    <property type="match status" value="1"/>
</dbReference>
<dbReference type="InterPro" id="IPR042045">
    <property type="entry name" value="EXOC6/Sec15_C_dom1"/>
</dbReference>
<organism evidence="9">
    <name type="scientific">Lepeophtheirus salmonis</name>
    <name type="common">Salmon louse</name>
    <name type="synonym">Caligus salmonis</name>
    <dbReference type="NCBI Taxonomy" id="72036"/>
    <lineage>
        <taxon>Eukaryota</taxon>
        <taxon>Metazoa</taxon>
        <taxon>Ecdysozoa</taxon>
        <taxon>Arthropoda</taxon>
        <taxon>Crustacea</taxon>
        <taxon>Multicrustacea</taxon>
        <taxon>Hexanauplia</taxon>
        <taxon>Copepoda</taxon>
        <taxon>Siphonostomatoida</taxon>
        <taxon>Caligidae</taxon>
        <taxon>Lepeophtheirus</taxon>
    </lineage>
</organism>
<dbReference type="InterPro" id="IPR007225">
    <property type="entry name" value="EXOC6/Sec15"/>
</dbReference>
<dbReference type="InterPro" id="IPR048359">
    <property type="entry name" value="EXOC6_Sec15_N"/>
</dbReference>
<dbReference type="GO" id="GO:0016020">
    <property type="term" value="C:membrane"/>
    <property type="evidence" value="ECO:0007669"/>
    <property type="project" value="TreeGrafter"/>
</dbReference>
<dbReference type="GO" id="GO:0000145">
    <property type="term" value="C:exocyst"/>
    <property type="evidence" value="ECO:0007669"/>
    <property type="project" value="UniProtKB-UniRule"/>
</dbReference>
<comment type="similarity">
    <text evidence="2 6">Belongs to the SEC15 family.</text>
</comment>